<dbReference type="Proteomes" id="UP000790787">
    <property type="component" value="Chromosome 19"/>
</dbReference>
<keyword evidence="1" id="KW-1185">Reference proteome</keyword>
<reference evidence="1" key="1">
    <citation type="journal article" date="2014" name="Nat. Commun.">
        <title>The tobacco genome sequence and its comparison with those of tomato and potato.</title>
        <authorList>
            <person name="Sierro N."/>
            <person name="Battey J.N."/>
            <person name="Ouadi S."/>
            <person name="Bakaher N."/>
            <person name="Bovet L."/>
            <person name="Willig A."/>
            <person name="Goepfert S."/>
            <person name="Peitsch M.C."/>
            <person name="Ivanov N.V."/>
        </authorList>
    </citation>
    <scope>NUCLEOTIDE SEQUENCE [LARGE SCALE GENOMIC DNA]</scope>
</reference>
<dbReference type="PANTHER" id="PTHR31260:SF67">
    <property type="entry name" value="CYSTATIN DOMAIN-CONTAINING PROTEIN"/>
    <property type="match status" value="1"/>
</dbReference>
<organism evidence="1 2">
    <name type="scientific">Nicotiana tabacum</name>
    <name type="common">Common tobacco</name>
    <dbReference type="NCBI Taxonomy" id="4097"/>
    <lineage>
        <taxon>Eukaryota</taxon>
        <taxon>Viridiplantae</taxon>
        <taxon>Streptophyta</taxon>
        <taxon>Embryophyta</taxon>
        <taxon>Tracheophyta</taxon>
        <taxon>Spermatophyta</taxon>
        <taxon>Magnoliopsida</taxon>
        <taxon>eudicotyledons</taxon>
        <taxon>Gunneridae</taxon>
        <taxon>Pentapetalae</taxon>
        <taxon>asterids</taxon>
        <taxon>lamiids</taxon>
        <taxon>Solanales</taxon>
        <taxon>Solanaceae</taxon>
        <taxon>Nicotianoideae</taxon>
        <taxon>Nicotianeae</taxon>
        <taxon>Nicotiana</taxon>
    </lineage>
</organism>
<dbReference type="OrthoDB" id="1292059at2759"/>
<dbReference type="AlphaFoldDB" id="A0A1S4DIM2"/>
<dbReference type="PANTHER" id="PTHR31260">
    <property type="entry name" value="CYSTATIN/MONELLIN SUPERFAMILY PROTEIN"/>
    <property type="match status" value="1"/>
</dbReference>
<protein>
    <submittedName>
        <fullName evidence="2">Uncharacterized protein LOC107830226</fullName>
    </submittedName>
</protein>
<proteinExistence type="predicted"/>
<dbReference type="PaxDb" id="4097-A0A1S4DIM2"/>
<dbReference type="RefSeq" id="XP_016513212.1">
    <property type="nucleotide sequence ID" value="XM_016657726.2"/>
</dbReference>
<dbReference type="InterPro" id="IPR006462">
    <property type="entry name" value="MS5"/>
</dbReference>
<dbReference type="RefSeq" id="XP_016513212.1">
    <property type="nucleotide sequence ID" value="XM_016657726.1"/>
</dbReference>
<sequence length="308" mass="34770">MMIAIERAGREKLAGGCVNTVVLVDGKKIDLEKLISNHATETTMLNREKLADEGWVSVTPGKRQKFSPESVTRKNSVDGGGLESLFVPLDKKKKLELESQMQKHREEQIAQGGCLSGWPLNPYCTCDPSSSCHENKSPIFSLPYCALEEHCPDFEPIWLTYYCQNRQTHSFDLDVHPGRSLGAGIAPYNFKKDAGLLMELANRAIQEYNEKECNVFKYKALKIEKVNRSVVTMYFEYWMTVKALNLTLGTPIETFQIHAAKDRRNADDTIIYCCRPKEEATDGLAPYCRCLFWQAARRGVSGRKGKGT</sequence>
<evidence type="ECO:0000313" key="1">
    <source>
        <dbReference type="Proteomes" id="UP000790787"/>
    </source>
</evidence>
<evidence type="ECO:0000313" key="2">
    <source>
        <dbReference type="RefSeq" id="XP_016513212.1"/>
    </source>
</evidence>
<reference evidence="2" key="2">
    <citation type="submission" date="2025-08" db="UniProtKB">
        <authorList>
            <consortium name="RefSeq"/>
        </authorList>
    </citation>
    <scope>IDENTIFICATION</scope>
    <source>
        <tissue evidence="2">Leaf</tissue>
    </source>
</reference>
<dbReference type="KEGG" id="nta:107830226"/>
<gene>
    <name evidence="2" type="primary">LOC107830226</name>
</gene>
<dbReference type="GeneID" id="107830226"/>
<accession>A0A1S4DIM2</accession>
<name>A0A1S4DIM2_TOBAC</name>